<protein>
    <submittedName>
        <fullName evidence="2">Uncharacterized protein</fullName>
    </submittedName>
</protein>
<gene>
    <name evidence="2" type="ORF">BRARA_B01749</name>
</gene>
<dbReference type="PANTHER" id="PTHR34780:SF2">
    <property type="entry name" value="GENOME ASSEMBLY, CHROMOSOME: A02"/>
    <property type="match status" value="1"/>
</dbReference>
<dbReference type="Proteomes" id="UP000264353">
    <property type="component" value="Chromosome A2"/>
</dbReference>
<reference evidence="2 3" key="1">
    <citation type="submission" date="2018-06" db="EMBL/GenBank/DDBJ databases">
        <title>WGS assembly of Brassica rapa FPsc.</title>
        <authorList>
            <person name="Bowman J."/>
            <person name="Kohchi T."/>
            <person name="Yamato K."/>
            <person name="Jenkins J."/>
            <person name="Shu S."/>
            <person name="Ishizaki K."/>
            <person name="Yamaoka S."/>
            <person name="Nishihama R."/>
            <person name="Nakamura Y."/>
            <person name="Berger F."/>
            <person name="Adam C."/>
            <person name="Aki S."/>
            <person name="Althoff F."/>
            <person name="Araki T."/>
            <person name="Arteaga-Vazquez M."/>
            <person name="Balasubrmanian S."/>
            <person name="Bauer D."/>
            <person name="Boehm C."/>
            <person name="Briginshaw L."/>
            <person name="Caballero-Perez J."/>
            <person name="Catarino B."/>
            <person name="Chen F."/>
            <person name="Chiyoda S."/>
            <person name="Chovatia M."/>
            <person name="Davies K."/>
            <person name="Delmans M."/>
            <person name="Demura T."/>
            <person name="Dierschke T."/>
            <person name="Dolan L."/>
            <person name="Dorantes-Acosta A."/>
            <person name="Eklund D."/>
            <person name="Florent S."/>
            <person name="Flores-Sandoval E."/>
            <person name="Fujiyama A."/>
            <person name="Fukuzawa H."/>
            <person name="Galik B."/>
            <person name="Grimanelli D."/>
            <person name="Grimwood J."/>
            <person name="Grossniklaus U."/>
            <person name="Hamada T."/>
            <person name="Haseloff J."/>
            <person name="Hetherington A."/>
            <person name="Higo A."/>
            <person name="Hirakawa Y."/>
            <person name="Hundley H."/>
            <person name="Ikeda Y."/>
            <person name="Inoue K."/>
            <person name="Inoue S."/>
            <person name="Ishida S."/>
            <person name="Jia Q."/>
            <person name="Kakita M."/>
            <person name="Kanazawa T."/>
            <person name="Kawai Y."/>
            <person name="Kawashima T."/>
            <person name="Kennedy M."/>
            <person name="Kinose K."/>
            <person name="Kinoshita T."/>
            <person name="Kohara Y."/>
            <person name="Koide E."/>
            <person name="Komatsu K."/>
            <person name="Kopischke S."/>
            <person name="Kubo M."/>
            <person name="Kyozuka J."/>
            <person name="Lagercrantz U."/>
            <person name="Lin S."/>
            <person name="Lindquist E."/>
            <person name="Lipzen A."/>
            <person name="Lu C."/>
            <person name="Luna E."/>
            <person name="Martienssen R."/>
            <person name="Minamino N."/>
            <person name="Mizutani M."/>
            <person name="Mizutani M."/>
            <person name="Mochizuki N."/>
            <person name="Monte I."/>
            <person name="Mosher R."/>
            <person name="Nagasaki H."/>
            <person name="Nakagami H."/>
            <person name="Naramoto S."/>
            <person name="Nishitani K."/>
            <person name="Ohtani M."/>
            <person name="Okamoto T."/>
            <person name="Okumura M."/>
            <person name="Phillips J."/>
            <person name="Pollak B."/>
            <person name="Reinders A."/>
            <person name="Roevekamp M."/>
            <person name="Sano R."/>
            <person name="Sawa S."/>
            <person name="Schmid M."/>
            <person name="Shirakawa M."/>
            <person name="Solano R."/>
            <person name="Spunde A."/>
            <person name="Suetsugu N."/>
            <person name="Sugano S."/>
            <person name="Sugiyama A."/>
            <person name="Sun R."/>
            <person name="Suzuki Y."/>
            <person name="Takenaka M."/>
            <person name="Takezawa D."/>
            <person name="Tomogane H."/>
            <person name="Tsuzuki M."/>
            <person name="Ueda T."/>
            <person name="Umeda M."/>
            <person name="Ward J."/>
            <person name="Watanabe Y."/>
            <person name="Yazaki K."/>
            <person name="Yokoyama R."/>
            <person name="Yoshitake Y."/>
            <person name="Yotsui I."/>
            <person name="Zachgo S."/>
            <person name="Schmutz J."/>
        </authorList>
    </citation>
    <scope>NUCLEOTIDE SEQUENCE [LARGE SCALE GENOMIC DNA]</scope>
    <source>
        <strain evidence="3">cv. B-3</strain>
    </source>
</reference>
<sequence length="100" mass="11961">MENKNNRGNEDGPKHSQVVKIKREFEKISQPSLHQPEMRRVLSEIKRSQRSRSPLGLGERSIRWQLMIVCLCNRCVFLYMFYVTTLWLKYDRCIVAQFDV</sequence>
<keyword evidence="1" id="KW-1133">Transmembrane helix</keyword>
<dbReference type="PANTHER" id="PTHR34780">
    <property type="entry name" value="OS08G0427800 PROTEIN"/>
    <property type="match status" value="1"/>
</dbReference>
<name>A0A398A9Y2_BRACM</name>
<accession>A0A398A9Y2</accession>
<evidence type="ECO:0000256" key="1">
    <source>
        <dbReference type="SAM" id="Phobius"/>
    </source>
</evidence>
<keyword evidence="1" id="KW-0812">Transmembrane</keyword>
<organism evidence="2 3">
    <name type="scientific">Brassica campestris</name>
    <name type="common">Field mustard</name>
    <dbReference type="NCBI Taxonomy" id="3711"/>
    <lineage>
        <taxon>Eukaryota</taxon>
        <taxon>Viridiplantae</taxon>
        <taxon>Streptophyta</taxon>
        <taxon>Embryophyta</taxon>
        <taxon>Tracheophyta</taxon>
        <taxon>Spermatophyta</taxon>
        <taxon>Magnoliopsida</taxon>
        <taxon>eudicotyledons</taxon>
        <taxon>Gunneridae</taxon>
        <taxon>Pentapetalae</taxon>
        <taxon>rosids</taxon>
        <taxon>malvids</taxon>
        <taxon>Brassicales</taxon>
        <taxon>Brassicaceae</taxon>
        <taxon>Brassiceae</taxon>
        <taxon>Brassica</taxon>
    </lineage>
</organism>
<evidence type="ECO:0000313" key="3">
    <source>
        <dbReference type="Proteomes" id="UP000264353"/>
    </source>
</evidence>
<feature type="transmembrane region" description="Helical" evidence="1">
    <location>
        <begin position="62"/>
        <end position="82"/>
    </location>
</feature>
<keyword evidence="1" id="KW-0472">Membrane</keyword>
<proteinExistence type="predicted"/>
<dbReference type="EMBL" id="CM010629">
    <property type="protein sequence ID" value="RID74662.1"/>
    <property type="molecule type" value="Genomic_DNA"/>
</dbReference>
<dbReference type="AlphaFoldDB" id="A0A398A9Y2"/>
<evidence type="ECO:0000313" key="2">
    <source>
        <dbReference type="EMBL" id="RID74662.1"/>
    </source>
</evidence>